<dbReference type="EnsemblMetazoa" id="BGLB020516-RA">
    <property type="protein sequence ID" value="BGLB020516-PA"/>
    <property type="gene ID" value="BGLB020516"/>
</dbReference>
<gene>
    <name evidence="2" type="primary">106051416</name>
</gene>
<proteinExistence type="predicted"/>
<dbReference type="KEGG" id="bgt:106051416"/>
<name>A0A2C9KJU9_BIOGL</name>
<dbReference type="InterPro" id="IPR050373">
    <property type="entry name" value="Fibrinogen_C-term_domain"/>
</dbReference>
<dbReference type="VEuPathDB" id="VectorBase:BGLAX_052257"/>
<sequence length="273" mass="31807">MNMKEDIKKAITNLSLTQVSYQKGVNSDIKQMEEQINRTLNSFQKAFDSGLISVKDEVRKTLMSLQKQVDAAPNSCRYVKSTEARAVVTLASGLKVMCDTKTDGGGWIIIQRRINGKLDFFKGWNEYRDGFGDYNIGEFYLGNENIFLLTSRKQQELRFDLEYKNRKYFARYSDFKLLGENDKYQLKIGRYSGNAGDSMKRHHNLFFTTYDEDNDNHNNNCAYVRYGAWWYDDCADVNLNGRWGRGEPDGIFWDTVTVWESVSFSEMKIRENE</sequence>
<dbReference type="InterPro" id="IPR036056">
    <property type="entry name" value="Fibrinogen-like_C"/>
</dbReference>
<feature type="domain" description="Fibrinogen C-terminal" evidence="1">
    <location>
        <begin position="67"/>
        <end position="273"/>
    </location>
</feature>
<dbReference type="Pfam" id="PF00147">
    <property type="entry name" value="Fibrinogen_C"/>
    <property type="match status" value="1"/>
</dbReference>
<dbReference type="InterPro" id="IPR002181">
    <property type="entry name" value="Fibrinogen_a/b/g_C_dom"/>
</dbReference>
<dbReference type="CDD" id="cd00087">
    <property type="entry name" value="FReD"/>
    <property type="match status" value="1"/>
</dbReference>
<dbReference type="SUPFAM" id="SSF56496">
    <property type="entry name" value="Fibrinogen C-terminal domain-like"/>
    <property type="match status" value="1"/>
</dbReference>
<dbReference type="VEuPathDB" id="VectorBase:BGLB020516"/>
<dbReference type="PROSITE" id="PS51406">
    <property type="entry name" value="FIBRINOGEN_C_2"/>
    <property type="match status" value="1"/>
</dbReference>
<dbReference type="InterPro" id="IPR014716">
    <property type="entry name" value="Fibrinogen_a/b/g_C_1"/>
</dbReference>
<dbReference type="AlphaFoldDB" id="A0A2C9KJU9"/>
<dbReference type="PANTHER" id="PTHR19143:SF458">
    <property type="entry name" value="FIBRINOGEN C-TERMINAL DOMAIN-CONTAINING PROTEIN-RELATED"/>
    <property type="match status" value="1"/>
</dbReference>
<reference evidence="2" key="1">
    <citation type="submission" date="2020-05" db="UniProtKB">
        <authorList>
            <consortium name="EnsemblMetazoa"/>
        </authorList>
    </citation>
    <scope>IDENTIFICATION</scope>
    <source>
        <strain evidence="2">BB02</strain>
    </source>
</reference>
<dbReference type="SMART" id="SM00186">
    <property type="entry name" value="FBG"/>
    <property type="match status" value="1"/>
</dbReference>
<dbReference type="GO" id="GO:0005615">
    <property type="term" value="C:extracellular space"/>
    <property type="evidence" value="ECO:0007669"/>
    <property type="project" value="TreeGrafter"/>
</dbReference>
<dbReference type="Gene3D" id="3.90.215.10">
    <property type="entry name" value="Gamma Fibrinogen, chain A, domain 1"/>
    <property type="match status" value="1"/>
</dbReference>
<evidence type="ECO:0000313" key="2">
    <source>
        <dbReference type="EnsemblMetazoa" id="BGLB020516-PA"/>
    </source>
</evidence>
<dbReference type="Proteomes" id="UP000076420">
    <property type="component" value="Unassembled WGS sequence"/>
</dbReference>
<accession>A0A2C9KJU9</accession>
<organism evidence="2 3">
    <name type="scientific">Biomphalaria glabrata</name>
    <name type="common">Bloodfluke planorb</name>
    <name type="synonym">Freshwater snail</name>
    <dbReference type="NCBI Taxonomy" id="6526"/>
    <lineage>
        <taxon>Eukaryota</taxon>
        <taxon>Metazoa</taxon>
        <taxon>Spiralia</taxon>
        <taxon>Lophotrochozoa</taxon>
        <taxon>Mollusca</taxon>
        <taxon>Gastropoda</taxon>
        <taxon>Heterobranchia</taxon>
        <taxon>Euthyneura</taxon>
        <taxon>Panpulmonata</taxon>
        <taxon>Hygrophila</taxon>
        <taxon>Lymnaeoidea</taxon>
        <taxon>Planorbidae</taxon>
        <taxon>Biomphalaria</taxon>
    </lineage>
</organism>
<dbReference type="PANTHER" id="PTHR19143">
    <property type="entry name" value="FIBRINOGEN/TENASCIN/ANGIOPOEITIN"/>
    <property type="match status" value="1"/>
</dbReference>
<evidence type="ECO:0000259" key="1">
    <source>
        <dbReference type="PROSITE" id="PS51406"/>
    </source>
</evidence>
<evidence type="ECO:0000313" key="3">
    <source>
        <dbReference type="Proteomes" id="UP000076420"/>
    </source>
</evidence>
<dbReference type="STRING" id="6526.A0A2C9KJU9"/>
<protein>
    <recommendedName>
        <fullName evidence="1">Fibrinogen C-terminal domain-containing protein</fullName>
    </recommendedName>
</protein>